<proteinExistence type="predicted"/>
<dbReference type="PANTHER" id="PTHR43877">
    <property type="entry name" value="AMINOALKYLPHOSPHONATE N-ACETYLTRANSFERASE-RELATED-RELATED"/>
    <property type="match status" value="1"/>
</dbReference>
<feature type="domain" description="N-acetyltransferase" evidence="3">
    <location>
        <begin position="7"/>
        <end position="160"/>
    </location>
</feature>
<gene>
    <name evidence="4" type="ORF">FHU38_004995</name>
</gene>
<evidence type="ECO:0000256" key="1">
    <source>
        <dbReference type="ARBA" id="ARBA00022679"/>
    </source>
</evidence>
<evidence type="ECO:0000259" key="3">
    <source>
        <dbReference type="PROSITE" id="PS51186"/>
    </source>
</evidence>
<keyword evidence="5" id="KW-1185">Reference proteome</keyword>
<organism evidence="4 5">
    <name type="scientific">Saccharomonospora amisosensis</name>
    <dbReference type="NCBI Taxonomy" id="1128677"/>
    <lineage>
        <taxon>Bacteria</taxon>
        <taxon>Bacillati</taxon>
        <taxon>Actinomycetota</taxon>
        <taxon>Actinomycetes</taxon>
        <taxon>Pseudonocardiales</taxon>
        <taxon>Pseudonocardiaceae</taxon>
        <taxon>Saccharomonospora</taxon>
    </lineage>
</organism>
<keyword evidence="2" id="KW-0012">Acyltransferase</keyword>
<reference evidence="4 5" key="1">
    <citation type="submission" date="2020-03" db="EMBL/GenBank/DDBJ databases">
        <title>Sequencing the genomes of 1000 actinobacteria strains.</title>
        <authorList>
            <person name="Klenk H.-P."/>
        </authorList>
    </citation>
    <scope>NUCLEOTIDE SEQUENCE [LARGE SCALE GENOMIC DNA]</scope>
    <source>
        <strain evidence="4 5">DSM 45685</strain>
    </source>
</reference>
<evidence type="ECO:0000313" key="5">
    <source>
        <dbReference type="Proteomes" id="UP000545493"/>
    </source>
</evidence>
<dbReference type="GO" id="GO:0016747">
    <property type="term" value="F:acyltransferase activity, transferring groups other than amino-acyl groups"/>
    <property type="evidence" value="ECO:0007669"/>
    <property type="project" value="InterPro"/>
</dbReference>
<accession>A0A7X5UVU8</accession>
<name>A0A7X5UVU8_9PSEU</name>
<evidence type="ECO:0000256" key="2">
    <source>
        <dbReference type="ARBA" id="ARBA00023315"/>
    </source>
</evidence>
<sequence>MTESEAVRLRQATEADGRLLLAWRNDPETRRWSHTTDEIALEDHLNWLRGVLASPARELFVAETDDGTPSGTLRFDRLGEDTWEVSITVAPECRGRGLARRILAAGERELRDRGGAGTVLASVHEDNAASVALFHAAGYAEVRQADSPKGRFRRLAKELEDG</sequence>
<dbReference type="InterPro" id="IPR000182">
    <property type="entry name" value="GNAT_dom"/>
</dbReference>
<dbReference type="Gene3D" id="3.40.630.30">
    <property type="match status" value="1"/>
</dbReference>
<dbReference type="EMBL" id="JAAOYM010000002">
    <property type="protein sequence ID" value="NIJ14594.1"/>
    <property type="molecule type" value="Genomic_DNA"/>
</dbReference>
<keyword evidence="1 4" id="KW-0808">Transferase</keyword>
<dbReference type="CDD" id="cd04301">
    <property type="entry name" value="NAT_SF"/>
    <property type="match status" value="1"/>
</dbReference>
<dbReference type="InterPro" id="IPR016181">
    <property type="entry name" value="Acyl_CoA_acyltransferase"/>
</dbReference>
<protein>
    <submittedName>
        <fullName evidence="4">RimJ/RimL family protein N-acetyltransferase</fullName>
    </submittedName>
</protein>
<dbReference type="RefSeq" id="WP_167176853.1">
    <property type="nucleotide sequence ID" value="NZ_JAAOYM010000002.1"/>
</dbReference>
<dbReference type="PROSITE" id="PS51186">
    <property type="entry name" value="GNAT"/>
    <property type="match status" value="1"/>
</dbReference>
<dbReference type="Pfam" id="PF13302">
    <property type="entry name" value="Acetyltransf_3"/>
    <property type="match status" value="1"/>
</dbReference>
<dbReference type="SUPFAM" id="SSF55729">
    <property type="entry name" value="Acyl-CoA N-acyltransferases (Nat)"/>
    <property type="match status" value="1"/>
</dbReference>
<evidence type="ECO:0000313" key="4">
    <source>
        <dbReference type="EMBL" id="NIJ14594.1"/>
    </source>
</evidence>
<dbReference type="Proteomes" id="UP000545493">
    <property type="component" value="Unassembled WGS sequence"/>
</dbReference>
<dbReference type="AlphaFoldDB" id="A0A7X5UVU8"/>
<comment type="caution">
    <text evidence="4">The sequence shown here is derived from an EMBL/GenBank/DDBJ whole genome shotgun (WGS) entry which is preliminary data.</text>
</comment>
<dbReference type="InterPro" id="IPR050832">
    <property type="entry name" value="Bact_Acetyltransf"/>
</dbReference>